<keyword evidence="8" id="KW-1185">Reference proteome</keyword>
<gene>
    <name evidence="7" type="ORF">QNA12_08050</name>
</gene>
<sequence length="382" mass="41761">MSKIEKILHGQSGQSVKIKPDWTVINDGISHEAIDVINNIDHVFNNKKTIIVIDHDVPAGNSDSSIIFQKLVAFSKKHGVEFIQAKGITYVVMLESYVEKNNIIVSCGNHNSIYGSSGALGLKVNSETLLKILETGEYELKIPETVLVKFQGELPVGISAIDVFINLLGKIDSKLVDGKSLEFTGESFLKLTQHDKKVLFSMATRTGALTSLENEIPEGKYYDEIIFDLNKVEPVVALPVEDQKVTTFKYEKITALNSLEFDVGFIGGYTGGYIEDLRLAAELMKNKKIALGFRLNICPASSQIYLQAMDEGLLDIFINFGAQILAPSDRNITLYGAGVVGPKEKVITTGSYNFSGCLGSDDASVYIASVRSVVNAALTKHI</sequence>
<dbReference type="EMBL" id="CP125967">
    <property type="protein sequence ID" value="WWO39905.1"/>
    <property type="molecule type" value="Genomic_DNA"/>
</dbReference>
<feature type="domain" description="Aconitase/3-isopropylmalate dehydratase large subunit alpha/beta/alpha" evidence="6">
    <location>
        <begin position="20"/>
        <end position="212"/>
    </location>
</feature>
<dbReference type="SUPFAM" id="SSF53732">
    <property type="entry name" value="Aconitase iron-sulfur domain"/>
    <property type="match status" value="1"/>
</dbReference>
<keyword evidence="2" id="KW-0479">Metal-binding</keyword>
<dbReference type="PANTHER" id="PTHR43822">
    <property type="entry name" value="HOMOACONITASE, MITOCHONDRIAL-RELATED"/>
    <property type="match status" value="1"/>
</dbReference>
<evidence type="ECO:0000313" key="7">
    <source>
        <dbReference type="EMBL" id="WWO39905.1"/>
    </source>
</evidence>
<evidence type="ECO:0000259" key="6">
    <source>
        <dbReference type="Pfam" id="PF00330"/>
    </source>
</evidence>
<dbReference type="RefSeq" id="WP_264496115.1">
    <property type="nucleotide sequence ID" value="NZ_CP109947.1"/>
</dbReference>
<evidence type="ECO:0000256" key="1">
    <source>
        <dbReference type="ARBA" id="ARBA00011271"/>
    </source>
</evidence>
<name>A0ABZ2GGS3_9GAMM</name>
<accession>A0ABZ2GGS3</accession>
<protein>
    <submittedName>
        <fullName evidence="7">Aconitase family protein</fullName>
    </submittedName>
</protein>
<proteinExistence type="predicted"/>
<dbReference type="InterPro" id="IPR036008">
    <property type="entry name" value="Aconitase_4Fe-4S_dom"/>
</dbReference>
<dbReference type="InterPro" id="IPR050067">
    <property type="entry name" value="IPM_dehydratase_rel_enz"/>
</dbReference>
<keyword evidence="3" id="KW-0408">Iron</keyword>
<evidence type="ECO:0000256" key="5">
    <source>
        <dbReference type="ARBA" id="ARBA00023239"/>
    </source>
</evidence>
<reference evidence="7 8" key="1">
    <citation type="journal article" date="2024" name="Front. Plant Sci.">
        <title>Comprehensive phenomic and genomic studies of the species, Pectobacterium cacticida and proposal for reclassification as Alcorniella cacticida comb. nov.</title>
        <authorList>
            <person name="Jonca J."/>
            <person name="Pirhonen M."/>
            <person name="Waleron M.M."/>
            <person name="Gawor J."/>
            <person name="Mrozik A."/>
            <person name="Smoktunowicz M."/>
            <person name="Waleron K."/>
            <person name="Waleron M."/>
        </authorList>
    </citation>
    <scope>NUCLEOTIDE SEQUENCE [LARGE SCALE GENOMIC DNA]</scope>
    <source>
        <strain evidence="7 8">DPMP6</strain>
    </source>
</reference>
<dbReference type="PANTHER" id="PTHR43822:SF2">
    <property type="entry name" value="HOMOACONITASE, MITOCHONDRIAL"/>
    <property type="match status" value="1"/>
</dbReference>
<dbReference type="Pfam" id="PF00330">
    <property type="entry name" value="Aconitase"/>
    <property type="match status" value="2"/>
</dbReference>
<feature type="domain" description="Aconitase/3-isopropylmalate dehydratase large subunit alpha/beta/alpha" evidence="6">
    <location>
        <begin position="221"/>
        <end position="379"/>
    </location>
</feature>
<keyword evidence="4" id="KW-0411">Iron-sulfur</keyword>
<evidence type="ECO:0000256" key="2">
    <source>
        <dbReference type="ARBA" id="ARBA00022723"/>
    </source>
</evidence>
<dbReference type="InterPro" id="IPR001030">
    <property type="entry name" value="Acoase/IPM_deHydtase_lsu_aba"/>
</dbReference>
<comment type="subunit">
    <text evidence="1">Heterodimer of LeuC and LeuD.</text>
</comment>
<evidence type="ECO:0000256" key="4">
    <source>
        <dbReference type="ARBA" id="ARBA00023014"/>
    </source>
</evidence>
<dbReference type="Proteomes" id="UP001379444">
    <property type="component" value="Chromosome"/>
</dbReference>
<dbReference type="Gene3D" id="3.30.499.10">
    <property type="entry name" value="Aconitase, domain 3"/>
    <property type="match status" value="2"/>
</dbReference>
<dbReference type="InterPro" id="IPR015931">
    <property type="entry name" value="Acnase/IPM_dHydase_lsu_aba_1/3"/>
</dbReference>
<organism evidence="7 8">
    <name type="scientific">Pectobacterium cacticida</name>
    <dbReference type="NCBI Taxonomy" id="69221"/>
    <lineage>
        <taxon>Bacteria</taxon>
        <taxon>Pseudomonadati</taxon>
        <taxon>Pseudomonadota</taxon>
        <taxon>Gammaproteobacteria</taxon>
        <taxon>Enterobacterales</taxon>
        <taxon>Pectobacteriaceae</taxon>
        <taxon>Pectobacterium</taxon>
    </lineage>
</organism>
<evidence type="ECO:0000256" key="3">
    <source>
        <dbReference type="ARBA" id="ARBA00023004"/>
    </source>
</evidence>
<evidence type="ECO:0000313" key="8">
    <source>
        <dbReference type="Proteomes" id="UP001379444"/>
    </source>
</evidence>
<keyword evidence="5" id="KW-0456">Lyase</keyword>